<dbReference type="AlphaFoldDB" id="A0A0B7C105"/>
<feature type="non-terminal residue" evidence="2">
    <location>
        <position position="1"/>
    </location>
</feature>
<name>A0A0B7C105_9EUPU</name>
<feature type="non-terminal residue" evidence="2">
    <location>
        <position position="137"/>
    </location>
</feature>
<gene>
    <name evidence="2" type="primary">ORF218372</name>
</gene>
<sequence>QLGACNDKVVTEKRKRGRPRKVNVAGDKALDSPSLKKSQVKHIKQSSCQKKKDSAANKGFPVKFPKSLLSDAGISQNRSRVDKFRVGIIDKNGSQEFIELNSETLQGMASFNTIDNIPDATIFYDKQEGTKTIPASQ</sequence>
<evidence type="ECO:0000313" key="2">
    <source>
        <dbReference type="EMBL" id="CEK98311.1"/>
    </source>
</evidence>
<protein>
    <submittedName>
        <fullName evidence="2">Uncharacterized protein</fullName>
    </submittedName>
</protein>
<evidence type="ECO:0000256" key="1">
    <source>
        <dbReference type="SAM" id="MobiDB-lite"/>
    </source>
</evidence>
<dbReference type="EMBL" id="HACG01051440">
    <property type="protein sequence ID" value="CEK98311.1"/>
    <property type="molecule type" value="Transcribed_RNA"/>
</dbReference>
<reference evidence="2" key="1">
    <citation type="submission" date="2014-12" db="EMBL/GenBank/DDBJ databases">
        <title>Insight into the proteome of Arion vulgaris.</title>
        <authorList>
            <person name="Aradska J."/>
            <person name="Bulat T."/>
            <person name="Smidak R."/>
            <person name="Sarate P."/>
            <person name="Gangsoo J."/>
            <person name="Sialana F."/>
            <person name="Bilban M."/>
            <person name="Lubec G."/>
        </authorList>
    </citation>
    <scope>NUCLEOTIDE SEQUENCE</scope>
    <source>
        <tissue evidence="2">Skin</tissue>
    </source>
</reference>
<proteinExistence type="predicted"/>
<accession>A0A0B7C105</accession>
<feature type="region of interest" description="Disordered" evidence="1">
    <location>
        <begin position="1"/>
        <end position="58"/>
    </location>
</feature>
<organism evidence="2">
    <name type="scientific">Arion vulgaris</name>
    <dbReference type="NCBI Taxonomy" id="1028688"/>
    <lineage>
        <taxon>Eukaryota</taxon>
        <taxon>Metazoa</taxon>
        <taxon>Spiralia</taxon>
        <taxon>Lophotrochozoa</taxon>
        <taxon>Mollusca</taxon>
        <taxon>Gastropoda</taxon>
        <taxon>Heterobranchia</taxon>
        <taxon>Euthyneura</taxon>
        <taxon>Panpulmonata</taxon>
        <taxon>Eupulmonata</taxon>
        <taxon>Stylommatophora</taxon>
        <taxon>Helicina</taxon>
        <taxon>Arionoidea</taxon>
        <taxon>Arionidae</taxon>
        <taxon>Arion</taxon>
    </lineage>
</organism>